<name>A0A1V4BZH0_MICAE</name>
<accession>A0A1V4BZH0</accession>
<dbReference type="Proteomes" id="UP000189835">
    <property type="component" value="Unassembled WGS sequence"/>
</dbReference>
<sequence length="85" mass="10303">MAQAQEPNDKNYEVERQLRSLNRRLERLEDTQVTGRELNRSFDRVYEEIDHLEDKVDRLQSNFEEFRDEINQKLDTILQHITGIN</sequence>
<evidence type="ECO:0000256" key="1">
    <source>
        <dbReference type="SAM" id="Coils"/>
    </source>
</evidence>
<dbReference type="GeneID" id="66707805"/>
<comment type="caution">
    <text evidence="2">The sequence shown here is derived from an EMBL/GenBank/DDBJ whole genome shotgun (WGS) entry which is preliminary data.</text>
</comment>
<protein>
    <submittedName>
        <fullName evidence="2">Uncharacterized protein</fullName>
    </submittedName>
</protein>
<evidence type="ECO:0000313" key="3">
    <source>
        <dbReference type="Proteomes" id="UP000189835"/>
    </source>
</evidence>
<dbReference type="EMBL" id="MVGR01000001">
    <property type="protein sequence ID" value="OPF20239.1"/>
    <property type="molecule type" value="Genomic_DNA"/>
</dbReference>
<gene>
    <name evidence="2" type="ORF">B1L04_02160</name>
</gene>
<dbReference type="AlphaFoldDB" id="A0A1V4BZH0"/>
<dbReference type="RefSeq" id="WP_002762931.1">
    <property type="nucleotide sequence ID" value="NZ_MVGR01000001.1"/>
</dbReference>
<feature type="coiled-coil region" evidence="1">
    <location>
        <begin position="11"/>
        <end position="76"/>
    </location>
</feature>
<evidence type="ECO:0000313" key="2">
    <source>
        <dbReference type="EMBL" id="OPF20239.1"/>
    </source>
</evidence>
<reference evidence="2 3" key="1">
    <citation type="submission" date="2017-02" db="EMBL/GenBank/DDBJ databases">
        <title>Genome sequence of Microcystis aeruginosa KW.</title>
        <authorList>
            <person name="Oh H.-M."/>
            <person name="Ahn C.-Y."/>
            <person name="Jeong H."/>
            <person name="Srivastava A."/>
            <person name="Lee H.-G."/>
            <person name="Kang S.-R."/>
        </authorList>
    </citation>
    <scope>NUCLEOTIDE SEQUENCE [LARGE SCALE GENOMIC DNA]</scope>
    <source>
        <strain evidence="2 3">KW</strain>
    </source>
</reference>
<keyword evidence="1" id="KW-0175">Coiled coil</keyword>
<organism evidence="2 3">
    <name type="scientific">Microcystis aeruginosa KW</name>
    <dbReference type="NCBI Taxonomy" id="1960155"/>
    <lineage>
        <taxon>Bacteria</taxon>
        <taxon>Bacillati</taxon>
        <taxon>Cyanobacteriota</taxon>
        <taxon>Cyanophyceae</taxon>
        <taxon>Oscillatoriophycideae</taxon>
        <taxon>Chroococcales</taxon>
        <taxon>Microcystaceae</taxon>
        <taxon>Microcystis</taxon>
    </lineage>
</organism>
<proteinExistence type="predicted"/>